<protein>
    <recommendedName>
        <fullName evidence="7">Probable cytosol aminopeptidase</fullName>
    </recommendedName>
    <alternativeName>
        <fullName evidence="8">Leucine aminopeptidase</fullName>
    </alternativeName>
    <alternativeName>
        <fullName evidence="5">Leucyl aminopeptidase</fullName>
    </alternativeName>
</protein>
<feature type="region of interest" description="Disordered" evidence="9">
    <location>
        <begin position="137"/>
        <end position="178"/>
    </location>
</feature>
<comment type="similarity">
    <text evidence="1">Belongs to the peptidase M17 family.</text>
</comment>
<reference evidence="11" key="1">
    <citation type="submission" date="2014-01" db="EMBL/GenBank/DDBJ databases">
        <authorList>
            <person name="Brown-Elliot B."/>
            <person name="Wallace R."/>
            <person name="Lenaerts A."/>
            <person name="Ordway D."/>
            <person name="DeGroote M.A."/>
            <person name="Parker T."/>
            <person name="Sizemore C."/>
            <person name="Tallon L.J."/>
            <person name="Sadzewicz L.K."/>
            <person name="Sengamalay N."/>
            <person name="Fraser C.M."/>
            <person name="Hine E."/>
            <person name="Shefchek K.A."/>
            <person name="Das S.P."/>
            <person name="Tettelin H."/>
        </authorList>
    </citation>
    <scope>NUCLEOTIDE SEQUENCE [LARGE SCALE GENOMIC DNA]</scope>
    <source>
        <strain evidence="11">4042</strain>
    </source>
</reference>
<evidence type="ECO:0000256" key="5">
    <source>
        <dbReference type="ARBA" id="ARBA00033172"/>
    </source>
</evidence>
<dbReference type="InterPro" id="IPR011356">
    <property type="entry name" value="Leucine_aapep/pepB"/>
</dbReference>
<dbReference type="GO" id="GO:0030145">
    <property type="term" value="F:manganese ion binding"/>
    <property type="evidence" value="ECO:0007669"/>
    <property type="project" value="InterPro"/>
</dbReference>
<keyword evidence="2 11" id="KW-0031">Aminopeptidase</keyword>
<dbReference type="Pfam" id="PF00883">
    <property type="entry name" value="Peptidase_M17"/>
    <property type="match status" value="1"/>
</dbReference>
<keyword evidence="3" id="KW-0645">Protease</keyword>
<keyword evidence="4" id="KW-0378">Hydrolase</keyword>
<name>X8DDF1_MYCXE</name>
<evidence type="ECO:0000256" key="3">
    <source>
        <dbReference type="ARBA" id="ARBA00022670"/>
    </source>
</evidence>
<evidence type="ECO:0000256" key="8">
    <source>
        <dbReference type="ARBA" id="ARBA00050061"/>
    </source>
</evidence>
<comment type="function">
    <text evidence="6">Presumably involved in the processing and regular turnover of intracellular proteins. Catalyzes the removal of unsubstituted N-terminal amino acids from various peptides.</text>
</comment>
<evidence type="ECO:0000256" key="9">
    <source>
        <dbReference type="SAM" id="MobiDB-lite"/>
    </source>
</evidence>
<evidence type="ECO:0000256" key="7">
    <source>
        <dbReference type="ARBA" id="ARBA00050021"/>
    </source>
</evidence>
<dbReference type="InterPro" id="IPR000819">
    <property type="entry name" value="Peptidase_M17_C"/>
</dbReference>
<evidence type="ECO:0000259" key="10">
    <source>
        <dbReference type="PROSITE" id="PS00631"/>
    </source>
</evidence>
<evidence type="ECO:0000313" key="11">
    <source>
        <dbReference type="EMBL" id="EUA65753.1"/>
    </source>
</evidence>
<dbReference type="EMBL" id="JAOB01000026">
    <property type="protein sequence ID" value="EUA65753.1"/>
    <property type="molecule type" value="Genomic_DNA"/>
</dbReference>
<dbReference type="PRINTS" id="PR00481">
    <property type="entry name" value="LAMNOPPTDASE"/>
</dbReference>
<proteinExistence type="inferred from homology"/>
<feature type="domain" description="Cytosol aminopeptidase" evidence="10">
    <location>
        <begin position="14"/>
        <end position="21"/>
    </location>
</feature>
<evidence type="ECO:0000256" key="1">
    <source>
        <dbReference type="ARBA" id="ARBA00009528"/>
    </source>
</evidence>
<comment type="caution">
    <text evidence="11">The sequence shown here is derived from an EMBL/GenBank/DDBJ whole genome shotgun (WGS) entry which is preliminary data.</text>
</comment>
<accession>X8DDF1</accession>
<sequence>MLTHYGGTKVEVLNTDAEGRLILADAIVRACEDNPDYLLETSTLTGAQALALGTRTPGVMGSDEFRDRVAAISQRVGENGWPMPLPDELKDDLKSTVADLANVSGQRFAGMLVAGVYLREFVAEGVDWAHIDVATPAYNTGSPWATPQGRYRRADPHHDRRAGRHRRQRLAVEPSGSG</sequence>
<dbReference type="GO" id="GO:0005737">
    <property type="term" value="C:cytoplasm"/>
    <property type="evidence" value="ECO:0007669"/>
    <property type="project" value="InterPro"/>
</dbReference>
<dbReference type="SUPFAM" id="SSF53187">
    <property type="entry name" value="Zn-dependent exopeptidases"/>
    <property type="match status" value="1"/>
</dbReference>
<dbReference type="AlphaFoldDB" id="X8DDF1"/>
<gene>
    <name evidence="11" type="ORF">I553_8163</name>
</gene>
<dbReference type="PANTHER" id="PTHR11963:SF23">
    <property type="entry name" value="CYTOSOL AMINOPEPTIDASE"/>
    <property type="match status" value="1"/>
</dbReference>
<dbReference type="PATRIC" id="fig|1299334.3.peg.2323"/>
<evidence type="ECO:0000256" key="2">
    <source>
        <dbReference type="ARBA" id="ARBA00022438"/>
    </source>
</evidence>
<evidence type="ECO:0000256" key="6">
    <source>
        <dbReference type="ARBA" id="ARBA00049972"/>
    </source>
</evidence>
<dbReference type="GO" id="GO:0006508">
    <property type="term" value="P:proteolysis"/>
    <property type="evidence" value="ECO:0007669"/>
    <property type="project" value="UniProtKB-KW"/>
</dbReference>
<organism evidence="11">
    <name type="scientific">Mycobacterium xenopi 4042</name>
    <dbReference type="NCBI Taxonomy" id="1299334"/>
    <lineage>
        <taxon>Bacteria</taxon>
        <taxon>Bacillati</taxon>
        <taxon>Actinomycetota</taxon>
        <taxon>Actinomycetes</taxon>
        <taxon>Mycobacteriales</taxon>
        <taxon>Mycobacteriaceae</taxon>
        <taxon>Mycobacterium</taxon>
    </lineage>
</organism>
<dbReference type="Gene3D" id="3.40.630.10">
    <property type="entry name" value="Zn peptidases"/>
    <property type="match status" value="1"/>
</dbReference>
<dbReference type="PROSITE" id="PS00631">
    <property type="entry name" value="CYTOSOL_AP"/>
    <property type="match status" value="1"/>
</dbReference>
<feature type="compositionally biased region" description="Basic residues" evidence="9">
    <location>
        <begin position="159"/>
        <end position="169"/>
    </location>
</feature>
<dbReference type="PANTHER" id="PTHR11963">
    <property type="entry name" value="LEUCINE AMINOPEPTIDASE-RELATED"/>
    <property type="match status" value="1"/>
</dbReference>
<dbReference type="GO" id="GO:0070006">
    <property type="term" value="F:metalloaminopeptidase activity"/>
    <property type="evidence" value="ECO:0007669"/>
    <property type="project" value="InterPro"/>
</dbReference>
<evidence type="ECO:0000256" key="4">
    <source>
        <dbReference type="ARBA" id="ARBA00022801"/>
    </source>
</evidence>